<reference evidence="8 9" key="1">
    <citation type="journal article" date="2015" name="Genome Announc.">
        <title>Genome Sequence of 'Candidatus Thioglobus singularis' Strain PS1, a Mixotroph from the SUP05 Clade of Marine Gammaproteobacteria.</title>
        <authorList>
            <person name="Marshall K.T."/>
            <person name="Morris R.M."/>
        </authorList>
    </citation>
    <scope>NUCLEOTIDE SEQUENCE [LARGE SCALE GENOMIC DNA]</scope>
    <source>
        <strain evidence="8 9">PS1</strain>
    </source>
</reference>
<feature type="domain" description="Major facilitator superfamily (MFS) profile" evidence="7">
    <location>
        <begin position="26"/>
        <end position="415"/>
    </location>
</feature>
<evidence type="ECO:0000256" key="5">
    <source>
        <dbReference type="ARBA" id="ARBA00023136"/>
    </source>
</evidence>
<dbReference type="PROSITE" id="PS50850">
    <property type="entry name" value="MFS"/>
    <property type="match status" value="1"/>
</dbReference>
<evidence type="ECO:0000313" key="9">
    <source>
        <dbReference type="Proteomes" id="UP000068905"/>
    </source>
</evidence>
<feature type="transmembrane region" description="Helical" evidence="6">
    <location>
        <begin position="265"/>
        <end position="284"/>
    </location>
</feature>
<dbReference type="Gene3D" id="1.20.1250.20">
    <property type="entry name" value="MFS general substrate transporter like domains"/>
    <property type="match status" value="1"/>
</dbReference>
<dbReference type="GO" id="GO:0005886">
    <property type="term" value="C:plasma membrane"/>
    <property type="evidence" value="ECO:0007669"/>
    <property type="project" value="UniProtKB-SubCell"/>
</dbReference>
<keyword evidence="9" id="KW-1185">Reference proteome</keyword>
<feature type="transmembrane region" description="Helical" evidence="6">
    <location>
        <begin position="320"/>
        <end position="344"/>
    </location>
</feature>
<evidence type="ECO:0000256" key="3">
    <source>
        <dbReference type="ARBA" id="ARBA00022692"/>
    </source>
</evidence>
<feature type="transmembrane region" description="Helical" evidence="6">
    <location>
        <begin position="223"/>
        <end position="245"/>
    </location>
</feature>
<feature type="transmembrane region" description="Helical" evidence="6">
    <location>
        <begin position="63"/>
        <end position="84"/>
    </location>
</feature>
<evidence type="ECO:0000256" key="1">
    <source>
        <dbReference type="ARBA" id="ARBA00004651"/>
    </source>
</evidence>
<dbReference type="Proteomes" id="UP000068905">
    <property type="component" value="Chromosome"/>
</dbReference>
<comment type="subcellular location">
    <subcellularLocation>
        <location evidence="1">Cell membrane</location>
        <topology evidence="1">Multi-pass membrane protein</topology>
    </subcellularLocation>
</comment>
<keyword evidence="2" id="KW-1003">Cell membrane</keyword>
<evidence type="ECO:0000313" key="8">
    <source>
        <dbReference type="EMBL" id="ALE01906.1"/>
    </source>
</evidence>
<feature type="transmembrane region" description="Helical" evidence="6">
    <location>
        <begin position="387"/>
        <end position="410"/>
    </location>
</feature>
<keyword evidence="3 6" id="KW-0812">Transmembrane</keyword>
<dbReference type="SUPFAM" id="SSF103473">
    <property type="entry name" value="MFS general substrate transporter"/>
    <property type="match status" value="1"/>
</dbReference>
<protein>
    <submittedName>
        <fullName evidence="8">MFS transporter</fullName>
    </submittedName>
</protein>
<dbReference type="KEGG" id="tsn:W908_04610"/>
<evidence type="ECO:0000256" key="2">
    <source>
        <dbReference type="ARBA" id="ARBA00022475"/>
    </source>
</evidence>
<dbReference type="STRING" id="1125411.W908_04610"/>
<feature type="transmembrane region" description="Helical" evidence="6">
    <location>
        <begin position="296"/>
        <end position="314"/>
    </location>
</feature>
<dbReference type="Pfam" id="PF07690">
    <property type="entry name" value="MFS_1"/>
    <property type="match status" value="1"/>
</dbReference>
<sequence length="417" mass="46259">MVKVLPDDSKLTMDNYILPKKQAIIVFFVFAFGYFLSCLLRAITATLSPVLTLEFDLMAADLGLLAGGYFLGFASMQIPLGYLLDKFGPKKIVSSFTLIALIGTVSFALAQSFSGLLISRILIGVGVSACLMAPLTGYRIWFAKNQQQRAHSWMLMIASLGFLSSTLPVQLLLPTLGWRWIFGGVATLILFSIILMLSFIPKWGHQKDRSLDGSFADVWKNKFFISVIPLGLFNYGGLMAIQTLWAGPWMIRVAGYSPLESATGLFWINITMLVSFFLWGYFLPRIINLGFSALKIIKFGLPLSFLVMLTIILLGPKAGAFYITLFILTSIFLSVIQPAVGLTFQSHLAGKALTSFNLLIFLGAFIMQWFIGLVIDLVKSFGYSEIIGFKTSFSAFLLLSLMSYIFFLIINKKPQSI</sequence>
<dbReference type="PANTHER" id="PTHR43124:SF3">
    <property type="entry name" value="CHLORAMPHENICOL EFFLUX PUMP RV0191"/>
    <property type="match status" value="1"/>
</dbReference>
<dbReference type="InterPro" id="IPR036259">
    <property type="entry name" value="MFS_trans_sf"/>
</dbReference>
<organism evidence="8 9">
    <name type="scientific">Candidatus Pseudothioglobus singularis PS1</name>
    <dbReference type="NCBI Taxonomy" id="1125411"/>
    <lineage>
        <taxon>Bacteria</taxon>
        <taxon>Pseudomonadati</taxon>
        <taxon>Pseudomonadota</taxon>
        <taxon>Gammaproteobacteria</taxon>
        <taxon>Candidatus Pseudothioglobaceae</taxon>
        <taxon>Candidatus Pseudothioglobus</taxon>
    </lineage>
</organism>
<feature type="transmembrane region" description="Helical" evidence="6">
    <location>
        <begin position="23"/>
        <end position="43"/>
    </location>
</feature>
<feature type="transmembrane region" description="Helical" evidence="6">
    <location>
        <begin position="96"/>
        <end position="115"/>
    </location>
</feature>
<dbReference type="PATRIC" id="fig|1125411.7.peg.904"/>
<keyword evidence="4 6" id="KW-1133">Transmembrane helix</keyword>
<evidence type="ECO:0000259" key="7">
    <source>
        <dbReference type="PROSITE" id="PS50850"/>
    </source>
</evidence>
<feature type="transmembrane region" description="Helical" evidence="6">
    <location>
        <begin position="179"/>
        <end position="200"/>
    </location>
</feature>
<dbReference type="InterPro" id="IPR020846">
    <property type="entry name" value="MFS_dom"/>
</dbReference>
<accession>A0A0M4LFH9</accession>
<dbReference type="PANTHER" id="PTHR43124">
    <property type="entry name" value="PURINE EFFLUX PUMP PBUE"/>
    <property type="match status" value="1"/>
</dbReference>
<feature type="transmembrane region" description="Helical" evidence="6">
    <location>
        <begin position="153"/>
        <end position="173"/>
    </location>
</feature>
<evidence type="ECO:0000256" key="4">
    <source>
        <dbReference type="ARBA" id="ARBA00022989"/>
    </source>
</evidence>
<dbReference type="EMBL" id="CP006911">
    <property type="protein sequence ID" value="ALE01906.1"/>
    <property type="molecule type" value="Genomic_DNA"/>
</dbReference>
<dbReference type="GO" id="GO:0022857">
    <property type="term" value="F:transmembrane transporter activity"/>
    <property type="evidence" value="ECO:0007669"/>
    <property type="project" value="InterPro"/>
</dbReference>
<feature type="transmembrane region" description="Helical" evidence="6">
    <location>
        <begin position="121"/>
        <end position="141"/>
    </location>
</feature>
<dbReference type="InterPro" id="IPR050189">
    <property type="entry name" value="MFS_Efflux_Transporters"/>
</dbReference>
<dbReference type="AlphaFoldDB" id="A0A0M4LFH9"/>
<dbReference type="InterPro" id="IPR011701">
    <property type="entry name" value="MFS"/>
</dbReference>
<gene>
    <name evidence="8" type="ORF">W908_04610</name>
</gene>
<evidence type="ECO:0000256" key="6">
    <source>
        <dbReference type="SAM" id="Phobius"/>
    </source>
</evidence>
<keyword evidence="5 6" id="KW-0472">Membrane</keyword>
<feature type="transmembrane region" description="Helical" evidence="6">
    <location>
        <begin position="356"/>
        <end position="375"/>
    </location>
</feature>
<proteinExistence type="predicted"/>
<name>A0A0M4LFH9_9GAMM</name>